<dbReference type="EnsemblMetazoa" id="SCAU007850-RA">
    <property type="protein sequence ID" value="SCAU007850-PA"/>
    <property type="gene ID" value="SCAU007850"/>
</dbReference>
<gene>
    <name evidence="13" type="primary">106095717</name>
</gene>
<dbReference type="STRING" id="35570.A0A1I8PGI6"/>
<evidence type="ECO:0000256" key="9">
    <source>
        <dbReference type="ARBA" id="ARBA00023295"/>
    </source>
</evidence>
<dbReference type="SUPFAM" id="SSF49785">
    <property type="entry name" value="Galactose-binding domain-like"/>
    <property type="match status" value="1"/>
</dbReference>
<protein>
    <recommendedName>
        <fullName evidence="4">beta-mannosidase</fullName>
        <ecNumber evidence="4">3.2.1.25</ecNumber>
    </recommendedName>
    <alternativeName>
        <fullName evidence="10">Mannanase</fullName>
    </alternativeName>
</protein>
<name>A0A1I8PGI6_STOCA</name>
<keyword evidence="9" id="KW-0326">Glycosidase</keyword>
<evidence type="ECO:0000259" key="12">
    <source>
        <dbReference type="Pfam" id="PF22666"/>
    </source>
</evidence>
<evidence type="ECO:0000256" key="1">
    <source>
        <dbReference type="ARBA" id="ARBA00000829"/>
    </source>
</evidence>
<dbReference type="FunFam" id="2.60.120.260:FF:000060">
    <property type="entry name" value="Probable beta-mannosidase"/>
    <property type="match status" value="1"/>
</dbReference>
<dbReference type="AlphaFoldDB" id="A0A1I8PGI6"/>
<comment type="subcellular location">
    <subcellularLocation>
        <location evidence="2">Lysosome</location>
    </subcellularLocation>
</comment>
<dbReference type="EC" id="3.2.1.25" evidence="4"/>
<dbReference type="InterPro" id="IPR050887">
    <property type="entry name" value="Beta-mannosidase_GH2"/>
</dbReference>
<organism evidence="13 14">
    <name type="scientific">Stomoxys calcitrans</name>
    <name type="common">Stable fly</name>
    <name type="synonym">Conops calcitrans</name>
    <dbReference type="NCBI Taxonomy" id="35570"/>
    <lineage>
        <taxon>Eukaryota</taxon>
        <taxon>Metazoa</taxon>
        <taxon>Ecdysozoa</taxon>
        <taxon>Arthropoda</taxon>
        <taxon>Hexapoda</taxon>
        <taxon>Insecta</taxon>
        <taxon>Pterygota</taxon>
        <taxon>Neoptera</taxon>
        <taxon>Endopterygota</taxon>
        <taxon>Diptera</taxon>
        <taxon>Brachycera</taxon>
        <taxon>Muscomorpha</taxon>
        <taxon>Muscoidea</taxon>
        <taxon>Muscidae</taxon>
        <taxon>Stomoxys</taxon>
    </lineage>
</organism>
<evidence type="ECO:0000256" key="3">
    <source>
        <dbReference type="ARBA" id="ARBA00007401"/>
    </source>
</evidence>
<dbReference type="GO" id="GO:0005764">
    <property type="term" value="C:lysosome"/>
    <property type="evidence" value="ECO:0007669"/>
    <property type="project" value="UniProtKB-SubCell"/>
</dbReference>
<dbReference type="Proteomes" id="UP000095300">
    <property type="component" value="Unassembled WGS sequence"/>
</dbReference>
<dbReference type="InterPro" id="IPR013783">
    <property type="entry name" value="Ig-like_fold"/>
</dbReference>
<feature type="region of interest" description="Disordered" evidence="11">
    <location>
        <begin position="542"/>
        <end position="567"/>
    </location>
</feature>
<evidence type="ECO:0000256" key="8">
    <source>
        <dbReference type="ARBA" id="ARBA00023228"/>
    </source>
</evidence>
<feature type="domain" description="Beta-mannosidase-like galactose-binding" evidence="12">
    <location>
        <begin position="62"/>
        <end position="236"/>
    </location>
</feature>
<evidence type="ECO:0000256" key="11">
    <source>
        <dbReference type="SAM" id="MobiDB-lite"/>
    </source>
</evidence>
<keyword evidence="5" id="KW-0732">Signal</keyword>
<dbReference type="InterPro" id="IPR008979">
    <property type="entry name" value="Galactose-bd-like_sf"/>
</dbReference>
<evidence type="ECO:0000256" key="6">
    <source>
        <dbReference type="ARBA" id="ARBA00022801"/>
    </source>
</evidence>
<evidence type="ECO:0000313" key="13">
    <source>
        <dbReference type="EnsemblMetazoa" id="SCAU007850-PA"/>
    </source>
</evidence>
<dbReference type="Gene3D" id="2.60.120.260">
    <property type="entry name" value="Galactose-binding domain-like"/>
    <property type="match status" value="1"/>
</dbReference>
<dbReference type="PANTHER" id="PTHR43730">
    <property type="entry name" value="BETA-MANNOSIDASE"/>
    <property type="match status" value="1"/>
</dbReference>
<dbReference type="SUPFAM" id="SSF51445">
    <property type="entry name" value="(Trans)glycosidases"/>
    <property type="match status" value="1"/>
</dbReference>
<dbReference type="GO" id="GO:0004567">
    <property type="term" value="F:beta-mannosidase activity"/>
    <property type="evidence" value="ECO:0007669"/>
    <property type="project" value="UniProtKB-EC"/>
</dbReference>
<evidence type="ECO:0000256" key="10">
    <source>
        <dbReference type="ARBA" id="ARBA00033445"/>
    </source>
</evidence>
<evidence type="ECO:0000256" key="4">
    <source>
        <dbReference type="ARBA" id="ARBA00012754"/>
    </source>
</evidence>
<dbReference type="Gene3D" id="2.60.40.10">
    <property type="entry name" value="Immunoglobulins"/>
    <property type="match status" value="1"/>
</dbReference>
<dbReference type="Gene3D" id="3.20.20.80">
    <property type="entry name" value="Glycosidases"/>
    <property type="match status" value="1"/>
</dbReference>
<evidence type="ECO:0000256" key="7">
    <source>
        <dbReference type="ARBA" id="ARBA00023180"/>
    </source>
</evidence>
<evidence type="ECO:0000256" key="2">
    <source>
        <dbReference type="ARBA" id="ARBA00004371"/>
    </source>
</evidence>
<dbReference type="PANTHER" id="PTHR43730:SF1">
    <property type="entry name" value="BETA-MANNOSIDASE"/>
    <property type="match status" value="1"/>
</dbReference>
<dbReference type="KEGG" id="scac:106095717"/>
<dbReference type="GO" id="GO:0006516">
    <property type="term" value="P:glycoprotein catabolic process"/>
    <property type="evidence" value="ECO:0007669"/>
    <property type="project" value="TreeGrafter"/>
</dbReference>
<accession>A0A1I8PGI6</accession>
<dbReference type="SUPFAM" id="SSF49303">
    <property type="entry name" value="beta-Galactosidase/glucuronidase domain"/>
    <property type="match status" value="1"/>
</dbReference>
<dbReference type="Pfam" id="PF22666">
    <property type="entry name" value="Glyco_hydro_2_N2"/>
    <property type="match status" value="1"/>
</dbReference>
<sequence>MWEFHTNVNKMSRLMDNSFALSKFIIDGRISGAVVFTLFVVLCVIPQALSDSVNVVYLNRNWSLRNQNGSIYIKDVIIPSGVYSSMYGENVLDSWNDVKLRWIAYDNWTYANEFSVNTTELKNIRFKNLTLYGIDTVAEVRLNHYLLGRTDNMFVRYSFEISKYLKEENLLEIEILSPVHAALQKANELMAQGIEVPPNCPNPRYHGECHMNMLRKMQASFSWDWGLAAPSMGIWKTVALEYYDVALIREVDVAMTKNDTHWNMDVRVFIDSAGHHDFYAELTFYAVELLKNPLIINDYTKVPISYKAPVIMFQVAFPINKVTLWWPNGHGEQKLYPLHFSLKAWWDASGTSLRNRVTSKKSIRVGFRTIELVEDPVSEGTGNSFFFRVNGKEIFMKGSNYIPSHILPEYSFDALRIGHLLNSAKEAHHNMIRVWGGGIYESDYFYDLADASGILIWQDMMFACAMYPTTDSFLASVRKEVVQNAQRLSHHASVAIFATNNENEVAIAQNWYGTMEERYKTEYRELYLATVVHELKVVGHNDRPNPLVSSPSNGKESAKDNYISENPQDPNYGDVHFYDVFKDGWNPSIYPRPRFASEYGFQSIPSLTAWRRSMYDNDSLSDLIEHRQHHPLGMLAITTLVRQHFPLPLPEDDNYLEGLAYFSQLTQAMATKVETEFYRSLRNTEHRTMGALYWQLNDVWVAPSWSAIDFYGNFKLLHYWSKEFLAPIAIVALPDSRTNSINVSLICDDFKVETEGLYVSMHIYKWSQLYPKDTKTWPATLVPNGVHYDKVIPIDSIMNGEFTKQNSFVEFVLHRYNQIMAHTFYFPTTFNNVQAIKDPELDLEVRNTYCRTAANVKLNSFSLALTTKYPAIFVYIELLLESRNDIKNYKLSKNGFMLTSGSCVVHLEFESSKCVKLKRSDLNVLTVNQFLKV</sequence>
<dbReference type="InterPro" id="IPR054593">
    <property type="entry name" value="Beta-mannosidase-like_N2"/>
</dbReference>
<dbReference type="VEuPathDB" id="VectorBase:SCAU007850"/>
<reference evidence="13" key="1">
    <citation type="submission" date="2020-05" db="UniProtKB">
        <authorList>
            <consortium name="EnsemblMetazoa"/>
        </authorList>
    </citation>
    <scope>IDENTIFICATION</scope>
    <source>
        <strain evidence="13">USDA</strain>
    </source>
</reference>
<keyword evidence="7" id="KW-0325">Glycoprotein</keyword>
<dbReference type="OrthoDB" id="2866996at2759"/>
<proteinExistence type="inferred from homology"/>
<keyword evidence="8" id="KW-0458">Lysosome</keyword>
<dbReference type="InterPro" id="IPR036156">
    <property type="entry name" value="Beta-gal/glucu_dom_sf"/>
</dbReference>
<dbReference type="InterPro" id="IPR017853">
    <property type="entry name" value="GH"/>
</dbReference>
<comment type="similarity">
    <text evidence="3">Belongs to the glycosyl hydrolase 2 family.</text>
</comment>
<dbReference type="FunFam" id="3.20.20.80:FF:000050">
    <property type="entry name" value="Beta-mannosidase B"/>
    <property type="match status" value="1"/>
</dbReference>
<keyword evidence="14" id="KW-1185">Reference proteome</keyword>
<comment type="catalytic activity">
    <reaction evidence="1">
        <text>Hydrolysis of terminal, non-reducing beta-D-mannose residues in beta-D-mannosides.</text>
        <dbReference type="EC" id="3.2.1.25"/>
    </reaction>
</comment>
<keyword evidence="6" id="KW-0378">Hydrolase</keyword>
<evidence type="ECO:0000313" key="14">
    <source>
        <dbReference type="Proteomes" id="UP000095300"/>
    </source>
</evidence>
<evidence type="ECO:0000256" key="5">
    <source>
        <dbReference type="ARBA" id="ARBA00022729"/>
    </source>
</evidence>